<feature type="compositionally biased region" description="Basic residues" evidence="1">
    <location>
        <begin position="371"/>
        <end position="383"/>
    </location>
</feature>
<evidence type="ECO:0000256" key="1">
    <source>
        <dbReference type="SAM" id="MobiDB-lite"/>
    </source>
</evidence>
<dbReference type="Gramene" id="PGSC0003DMT400092559">
    <property type="protein sequence ID" value="PGSC0003DMT400092559"/>
    <property type="gene ID" value="PGSC0003DMG400042130"/>
</dbReference>
<feature type="compositionally biased region" description="Basic and acidic residues" evidence="1">
    <location>
        <begin position="130"/>
        <end position="152"/>
    </location>
</feature>
<dbReference type="HOGENOM" id="CLU_031333_0_0_1"/>
<feature type="region of interest" description="Disordered" evidence="1">
    <location>
        <begin position="112"/>
        <end position="277"/>
    </location>
</feature>
<protein>
    <submittedName>
        <fullName evidence="2">Bifunctional endo-1,4-beta-xylanase xylA</fullName>
    </submittedName>
</protein>
<keyword evidence="3" id="KW-1185">Reference proteome</keyword>
<organism evidence="2 3">
    <name type="scientific">Solanum tuberosum</name>
    <name type="common">Potato</name>
    <dbReference type="NCBI Taxonomy" id="4113"/>
    <lineage>
        <taxon>Eukaryota</taxon>
        <taxon>Viridiplantae</taxon>
        <taxon>Streptophyta</taxon>
        <taxon>Embryophyta</taxon>
        <taxon>Tracheophyta</taxon>
        <taxon>Spermatophyta</taxon>
        <taxon>Magnoliopsida</taxon>
        <taxon>eudicotyledons</taxon>
        <taxon>Gunneridae</taxon>
        <taxon>Pentapetalae</taxon>
        <taxon>asterids</taxon>
        <taxon>lamiids</taxon>
        <taxon>Solanales</taxon>
        <taxon>Solanaceae</taxon>
        <taxon>Solanoideae</taxon>
        <taxon>Solaneae</taxon>
        <taxon>Solanum</taxon>
    </lineage>
</organism>
<sequence>MNLSKGISWKDHDTIRNGSFPDPAARNNDQLSVIHTLGAPAVHEEANQIQEMSMNIQQANVQTKRNQTAESSAAEAQSSNFSFGIRGNLMNIIPKANISVMQDTNQGKTLEKAGLDQRQKNGQTSQNRQIEGKEVQTGHKDKEWQKSQHKEANQQGGTSRTQQDNTRANMEYQHNFPRISNNFARYDPNPQRSKNVDNQIRNNVARELQATDTVEEGNSNRTTGQGSHPMQGSDKDPSLINSHNKTTRQKEQAATTKNNNTSGIDSLIPPTNTLDNIDSNVAEEAVGGMEGRVQETHTNLQEGVSKGGRELTHVLHEVETYDHRTDSRAPATPISNQKEAAQHAIQERKEMNTETEQHKDRPNNKSGERLSKKKRDATKKRQGKSSELEQDLTDKGQQLKKHIANNVKKGRPIQDDYGALNSEDEREPTTNP</sequence>
<evidence type="ECO:0000313" key="3">
    <source>
        <dbReference type="Proteomes" id="UP000011115"/>
    </source>
</evidence>
<dbReference type="InParanoid" id="M1DQ25"/>
<dbReference type="Proteomes" id="UP000011115">
    <property type="component" value="Unassembled WGS sequence"/>
</dbReference>
<feature type="compositionally biased region" description="Polar residues" evidence="1">
    <location>
        <begin position="190"/>
        <end position="202"/>
    </location>
</feature>
<dbReference type="AlphaFoldDB" id="M1DQ25"/>
<dbReference type="EnsemblPlants" id="PGSC0003DMT400092559">
    <property type="protein sequence ID" value="PGSC0003DMT400092559"/>
    <property type="gene ID" value="PGSC0003DMG400042130"/>
</dbReference>
<name>M1DQ25_SOLTU</name>
<feature type="compositionally biased region" description="Polar residues" evidence="1">
    <location>
        <begin position="210"/>
        <end position="230"/>
    </location>
</feature>
<dbReference type="PaxDb" id="4113-PGSC0003DMT400092559"/>
<reference evidence="2" key="2">
    <citation type="submission" date="2015-06" db="UniProtKB">
        <authorList>
            <consortium name="EnsemblPlants"/>
        </authorList>
    </citation>
    <scope>IDENTIFICATION</scope>
    <source>
        <strain evidence="2">DM1-3 516 R44</strain>
    </source>
</reference>
<reference evidence="3" key="1">
    <citation type="journal article" date="2011" name="Nature">
        <title>Genome sequence and analysis of the tuber crop potato.</title>
        <authorList>
            <consortium name="The Potato Genome Sequencing Consortium"/>
        </authorList>
    </citation>
    <scope>NUCLEOTIDE SEQUENCE [LARGE SCALE GENOMIC DNA]</scope>
    <source>
        <strain evidence="3">cv. DM1-3 516 R44</strain>
    </source>
</reference>
<accession>M1DQ25</accession>
<feature type="compositionally biased region" description="Polar residues" evidence="1">
    <location>
        <begin position="252"/>
        <end position="277"/>
    </location>
</feature>
<feature type="compositionally biased region" description="Basic and acidic residues" evidence="1">
    <location>
        <begin position="345"/>
        <end position="370"/>
    </location>
</feature>
<feature type="compositionally biased region" description="Polar residues" evidence="1">
    <location>
        <begin position="120"/>
        <end position="129"/>
    </location>
</feature>
<evidence type="ECO:0000313" key="2">
    <source>
        <dbReference type="EnsemblPlants" id="PGSC0003DMT400092559"/>
    </source>
</evidence>
<feature type="compositionally biased region" description="Basic residues" evidence="1">
    <location>
        <begin position="398"/>
        <end position="411"/>
    </location>
</feature>
<proteinExistence type="predicted"/>
<feature type="region of interest" description="Disordered" evidence="1">
    <location>
        <begin position="319"/>
        <end position="432"/>
    </location>
</feature>
<feature type="compositionally biased region" description="Polar residues" evidence="1">
    <location>
        <begin position="153"/>
        <end position="168"/>
    </location>
</feature>